<organism evidence="1 2">
    <name type="scientific">Flavisphingopyxis soli</name>
    <dbReference type="NCBI Taxonomy" id="2601267"/>
    <lineage>
        <taxon>Bacteria</taxon>
        <taxon>Pseudomonadati</taxon>
        <taxon>Pseudomonadota</taxon>
        <taxon>Alphaproteobacteria</taxon>
        <taxon>Sphingomonadales</taxon>
        <taxon>Sphingopyxidaceae</taxon>
        <taxon>Flavisphingopyxis</taxon>
    </lineage>
</organism>
<dbReference type="RefSeq" id="WP_161595915.1">
    <property type="nucleotide sequence ID" value="NZ_VOPY01000001.1"/>
</dbReference>
<dbReference type="Proteomes" id="UP000321129">
    <property type="component" value="Unassembled WGS sequence"/>
</dbReference>
<dbReference type="AlphaFoldDB" id="A0A5C6UK38"/>
<comment type="caution">
    <text evidence="1">The sequence shown here is derived from an EMBL/GenBank/DDBJ whole genome shotgun (WGS) entry which is preliminary data.</text>
</comment>
<protein>
    <recommendedName>
        <fullName evidence="3">Lipoprotein</fullName>
    </recommendedName>
</protein>
<sequence length="138" mass="15120">MRISIIIAYFLLLLALSGCKNIVLEVSDNRAFINADGDIFIDVKINIDSLVKLNESGEALYLNVFECDSGQNGGYSFPLVSREPVELVAGSAWMRFAINHPSNLKEDGACGYLSSEGYSLDSFSSDVFTMHLKAELAQ</sequence>
<dbReference type="PROSITE" id="PS51257">
    <property type="entry name" value="PROKAR_LIPOPROTEIN"/>
    <property type="match status" value="1"/>
</dbReference>
<evidence type="ECO:0008006" key="3">
    <source>
        <dbReference type="Google" id="ProtNLM"/>
    </source>
</evidence>
<gene>
    <name evidence="1" type="ORF">FSZ31_01065</name>
</gene>
<evidence type="ECO:0000313" key="1">
    <source>
        <dbReference type="EMBL" id="TXC73382.1"/>
    </source>
</evidence>
<reference evidence="1 2" key="1">
    <citation type="submission" date="2019-08" db="EMBL/GenBank/DDBJ databases">
        <title>Sphingorhabdus soil sp. nov., isolated from arctic soil.</title>
        <authorList>
            <person name="Liu Y."/>
        </authorList>
    </citation>
    <scope>NUCLEOTIDE SEQUENCE [LARGE SCALE GENOMIC DNA]</scope>
    <source>
        <strain evidence="1 2">D-2Q-5-6</strain>
    </source>
</reference>
<name>A0A5C6UK38_9SPHN</name>
<evidence type="ECO:0000313" key="2">
    <source>
        <dbReference type="Proteomes" id="UP000321129"/>
    </source>
</evidence>
<dbReference type="EMBL" id="VOPY01000001">
    <property type="protein sequence ID" value="TXC73382.1"/>
    <property type="molecule type" value="Genomic_DNA"/>
</dbReference>
<accession>A0A5C6UK38</accession>
<keyword evidence="2" id="KW-1185">Reference proteome</keyword>
<proteinExistence type="predicted"/>